<feature type="chain" id="PRO_5013065070" evidence="2">
    <location>
        <begin position="31"/>
        <end position="128"/>
    </location>
</feature>
<proteinExistence type="predicted"/>
<reference evidence="3 4" key="1">
    <citation type="submission" date="2016-11" db="EMBL/GenBank/DDBJ databases">
        <authorList>
            <person name="Jaros S."/>
            <person name="Januszkiewicz K."/>
            <person name="Wedrychowicz H."/>
        </authorList>
    </citation>
    <scope>NUCLEOTIDE SEQUENCE [LARGE SCALE GENOMIC DNA]</scope>
    <source>
        <strain evidence="3 4">GAS499</strain>
    </source>
</reference>
<evidence type="ECO:0000313" key="3">
    <source>
        <dbReference type="EMBL" id="SHK18831.1"/>
    </source>
</evidence>
<accession>A0A1M6QF49</accession>
<organism evidence="3 4">
    <name type="scientific">Bradyrhizobium lablabi</name>
    <dbReference type="NCBI Taxonomy" id="722472"/>
    <lineage>
        <taxon>Bacteria</taxon>
        <taxon>Pseudomonadati</taxon>
        <taxon>Pseudomonadota</taxon>
        <taxon>Alphaproteobacteria</taxon>
        <taxon>Hyphomicrobiales</taxon>
        <taxon>Nitrobacteraceae</taxon>
        <taxon>Bradyrhizobium</taxon>
    </lineage>
</organism>
<dbReference type="RefSeq" id="WP_154071288.1">
    <property type="nucleotide sequence ID" value="NZ_LT670844.1"/>
</dbReference>
<evidence type="ECO:0000256" key="1">
    <source>
        <dbReference type="SAM" id="MobiDB-lite"/>
    </source>
</evidence>
<feature type="region of interest" description="Disordered" evidence="1">
    <location>
        <begin position="109"/>
        <end position="128"/>
    </location>
</feature>
<keyword evidence="2" id="KW-0732">Signal</keyword>
<dbReference type="OrthoDB" id="8403094at2"/>
<name>A0A1M6QF49_9BRAD</name>
<protein>
    <submittedName>
        <fullName evidence="3">Uncharacterized protein</fullName>
    </submittedName>
</protein>
<evidence type="ECO:0000256" key="2">
    <source>
        <dbReference type="SAM" id="SignalP"/>
    </source>
</evidence>
<gene>
    <name evidence="3" type="ORF">SAMN05444159_2654</name>
</gene>
<dbReference type="Proteomes" id="UP000189935">
    <property type="component" value="Chromosome I"/>
</dbReference>
<dbReference type="EMBL" id="LT670844">
    <property type="protein sequence ID" value="SHK18831.1"/>
    <property type="molecule type" value="Genomic_DNA"/>
</dbReference>
<dbReference type="AlphaFoldDB" id="A0A1M6QF49"/>
<feature type="signal peptide" evidence="2">
    <location>
        <begin position="1"/>
        <end position="30"/>
    </location>
</feature>
<sequence length="128" mass="13497">MKRLITIRRLLAILMIAGLVLAPLSSPVMAGVTSDASMSAMADDMSMAASADQMAGEMPCCPPTAPMPIGCDKCIFMAACTAQCFVGMTMALFQPFFAVSSGLARPQNDFRPDGLGHPPPEHPPRILV</sequence>
<evidence type="ECO:0000313" key="4">
    <source>
        <dbReference type="Proteomes" id="UP000189935"/>
    </source>
</evidence>